<organism evidence="2 3">
    <name type="scientific">Sphingomonas jinjuensis</name>
    <dbReference type="NCBI Taxonomy" id="535907"/>
    <lineage>
        <taxon>Bacteria</taxon>
        <taxon>Pseudomonadati</taxon>
        <taxon>Pseudomonadota</taxon>
        <taxon>Alphaproteobacteria</taxon>
        <taxon>Sphingomonadales</taxon>
        <taxon>Sphingomonadaceae</taxon>
        <taxon>Sphingomonas</taxon>
    </lineage>
</organism>
<keyword evidence="1" id="KW-1133">Transmembrane helix</keyword>
<feature type="transmembrane region" description="Helical" evidence="1">
    <location>
        <begin position="51"/>
        <end position="72"/>
    </location>
</feature>
<reference evidence="2 3" key="1">
    <citation type="submission" date="2020-08" db="EMBL/GenBank/DDBJ databases">
        <title>Genomic Encyclopedia of Type Strains, Phase IV (KMG-IV): sequencing the most valuable type-strain genomes for metagenomic binning, comparative biology and taxonomic classification.</title>
        <authorList>
            <person name="Goeker M."/>
        </authorList>
    </citation>
    <scope>NUCLEOTIDE SEQUENCE [LARGE SCALE GENOMIC DNA]</scope>
    <source>
        <strain evidence="2 3">YC6723</strain>
    </source>
</reference>
<dbReference type="EMBL" id="JACIEV010000008">
    <property type="protein sequence ID" value="MBB4154945.1"/>
    <property type="molecule type" value="Genomic_DNA"/>
</dbReference>
<proteinExistence type="predicted"/>
<sequence length="143" mass="15470">MFTSKRGEKMNGAQRRYMWRFLPAMVVYSLVIPVSSSLIDGHRVDGVTLIALSIAPALPLLVAIAAVGLYLIEETDEYVRMRAIIGALGGTGLVLAFGTVWGFLEQGGVVAHIPAWFVFPLWAIGLGLSQGLCGLINRWGSRP</sequence>
<feature type="transmembrane region" description="Helical" evidence="1">
    <location>
        <begin position="116"/>
        <end position="136"/>
    </location>
</feature>
<comment type="caution">
    <text evidence="2">The sequence shown here is derived from an EMBL/GenBank/DDBJ whole genome shotgun (WGS) entry which is preliminary data.</text>
</comment>
<keyword evidence="1" id="KW-0472">Membrane</keyword>
<dbReference type="AlphaFoldDB" id="A0A840FNT1"/>
<feature type="transmembrane region" description="Helical" evidence="1">
    <location>
        <begin position="21"/>
        <end position="39"/>
    </location>
</feature>
<protein>
    <submittedName>
        <fullName evidence="2">Uncharacterized protein</fullName>
    </submittedName>
</protein>
<dbReference type="Proteomes" id="UP000529795">
    <property type="component" value="Unassembled WGS sequence"/>
</dbReference>
<dbReference type="RefSeq" id="WP_183985942.1">
    <property type="nucleotide sequence ID" value="NZ_JACIEV010000008.1"/>
</dbReference>
<gene>
    <name evidence="2" type="ORF">GGQ80_002861</name>
</gene>
<evidence type="ECO:0000313" key="2">
    <source>
        <dbReference type="EMBL" id="MBB4154945.1"/>
    </source>
</evidence>
<name>A0A840FNT1_9SPHN</name>
<accession>A0A840FNT1</accession>
<keyword evidence="3" id="KW-1185">Reference proteome</keyword>
<evidence type="ECO:0000256" key="1">
    <source>
        <dbReference type="SAM" id="Phobius"/>
    </source>
</evidence>
<evidence type="ECO:0000313" key="3">
    <source>
        <dbReference type="Proteomes" id="UP000529795"/>
    </source>
</evidence>
<feature type="transmembrane region" description="Helical" evidence="1">
    <location>
        <begin position="84"/>
        <end position="104"/>
    </location>
</feature>
<keyword evidence="1" id="KW-0812">Transmembrane</keyword>